<dbReference type="PANTHER" id="PTHR13906">
    <property type="entry name" value="PORCUPINE"/>
    <property type="match status" value="1"/>
</dbReference>
<proteinExistence type="predicted"/>
<name>A0A0C9Z3A8_9AGAM</name>
<feature type="transmembrane region" description="Helical" evidence="7">
    <location>
        <begin position="164"/>
        <end position="183"/>
    </location>
</feature>
<dbReference type="HOGENOM" id="CLU_011340_5_0_1"/>
<reference evidence="8 9" key="1">
    <citation type="submission" date="2014-04" db="EMBL/GenBank/DDBJ databases">
        <authorList>
            <consortium name="DOE Joint Genome Institute"/>
            <person name="Kuo A."/>
            <person name="Kohler A."/>
            <person name="Costa M.D."/>
            <person name="Nagy L.G."/>
            <person name="Floudas D."/>
            <person name="Copeland A."/>
            <person name="Barry K.W."/>
            <person name="Cichocki N."/>
            <person name="Veneault-Fourrey C."/>
            <person name="LaButti K."/>
            <person name="Lindquist E.A."/>
            <person name="Lipzen A."/>
            <person name="Lundell T."/>
            <person name="Morin E."/>
            <person name="Murat C."/>
            <person name="Sun H."/>
            <person name="Tunlid A."/>
            <person name="Henrissat B."/>
            <person name="Grigoriev I.V."/>
            <person name="Hibbett D.S."/>
            <person name="Martin F."/>
            <person name="Nordberg H.P."/>
            <person name="Cantor M.N."/>
            <person name="Hua S.X."/>
        </authorList>
    </citation>
    <scope>NUCLEOTIDE SEQUENCE [LARGE SCALE GENOMIC DNA]</scope>
    <source>
        <strain evidence="8 9">441</strain>
    </source>
</reference>
<sequence>MDALLVPLAATLGASVDQIKLIFCLLVAYPLGSVFIRIPASQPSLKHLFNLLVSTFFFIPVLNLPWGFTQLLASVLGTYFIAANVKGPMMPWIVFTFVMGHLTINHIIRALYELSYETIEITGPQMVLTMKLTIFAWNVWDGRRPAEDLDKWQIQKRVVKYPSLLEFLGFSFYFPGFLVGPYIDYASYSSLIDGSLFKSANPESKNAPRRAIPSGRKRVAYRKMVVGLLFLGAFVVLGPKYHFGIALTPWFLNQGLLKRIVVFQFCGFIERCKYYAIWTLTEGASILTGHGFTGYGPSGESLWEGAANVRIQTIEFPPNFKVLLDSWNINTNVWLRECIYKRVTPRGKKPGFRSSMLTFLTSAFWVSVTERWLVRDDRTVFQHGIAPGYYLTFIFGGFITAAARLCRSGFRPLVLPSPGAPTTTVKRIYDLAGSLASILLLNYVAAPFMLLTLTDSLEAWRRLQWYGFWMVGTALVFFYSGGSKYLQSLQKKHVKPAVVAETNKLLQTPEPLVVPPLEGAVQNLAVKS</sequence>
<dbReference type="EMBL" id="KN833760">
    <property type="protein sequence ID" value="KIK20719.1"/>
    <property type="molecule type" value="Genomic_DNA"/>
</dbReference>
<keyword evidence="2" id="KW-0808">Transferase</keyword>
<evidence type="ECO:0000256" key="1">
    <source>
        <dbReference type="ARBA" id="ARBA00004141"/>
    </source>
</evidence>
<dbReference type="AlphaFoldDB" id="A0A0C9Z3A8"/>
<reference evidence="9" key="2">
    <citation type="submission" date="2015-01" db="EMBL/GenBank/DDBJ databases">
        <title>Evolutionary Origins and Diversification of the Mycorrhizal Mutualists.</title>
        <authorList>
            <consortium name="DOE Joint Genome Institute"/>
            <consortium name="Mycorrhizal Genomics Consortium"/>
            <person name="Kohler A."/>
            <person name="Kuo A."/>
            <person name="Nagy L.G."/>
            <person name="Floudas D."/>
            <person name="Copeland A."/>
            <person name="Barry K.W."/>
            <person name="Cichocki N."/>
            <person name="Veneault-Fourrey C."/>
            <person name="LaButti K."/>
            <person name="Lindquist E.A."/>
            <person name="Lipzen A."/>
            <person name="Lundell T."/>
            <person name="Morin E."/>
            <person name="Murat C."/>
            <person name="Riley R."/>
            <person name="Ohm R."/>
            <person name="Sun H."/>
            <person name="Tunlid A."/>
            <person name="Henrissat B."/>
            <person name="Grigoriev I.V."/>
            <person name="Hibbett D.S."/>
            <person name="Martin F."/>
        </authorList>
    </citation>
    <scope>NUCLEOTIDE SEQUENCE [LARGE SCALE GENOMIC DNA]</scope>
    <source>
        <strain evidence="9">441</strain>
    </source>
</reference>
<evidence type="ECO:0000256" key="5">
    <source>
        <dbReference type="ARBA" id="ARBA00023136"/>
    </source>
</evidence>
<organism evidence="8 9">
    <name type="scientific">Pisolithus microcarpus 441</name>
    <dbReference type="NCBI Taxonomy" id="765257"/>
    <lineage>
        <taxon>Eukaryota</taxon>
        <taxon>Fungi</taxon>
        <taxon>Dikarya</taxon>
        <taxon>Basidiomycota</taxon>
        <taxon>Agaricomycotina</taxon>
        <taxon>Agaricomycetes</taxon>
        <taxon>Agaricomycetidae</taxon>
        <taxon>Boletales</taxon>
        <taxon>Sclerodermatineae</taxon>
        <taxon>Pisolithaceae</taxon>
        <taxon>Pisolithus</taxon>
    </lineage>
</organism>
<protein>
    <recommendedName>
        <fullName evidence="10">MBOAT-domain-containing protein</fullName>
    </recommendedName>
</protein>
<gene>
    <name evidence="8" type="ORF">PISMIDRAFT_576086</name>
</gene>
<dbReference type="Proteomes" id="UP000054018">
    <property type="component" value="Unassembled WGS sequence"/>
</dbReference>
<dbReference type="GO" id="GO:0003841">
    <property type="term" value="F:1-acylglycerol-3-phosphate O-acyltransferase activity"/>
    <property type="evidence" value="ECO:0007669"/>
    <property type="project" value="TreeGrafter"/>
</dbReference>
<evidence type="ECO:0000256" key="4">
    <source>
        <dbReference type="ARBA" id="ARBA00022989"/>
    </source>
</evidence>
<feature type="transmembrane region" description="Helical" evidence="7">
    <location>
        <begin position="388"/>
        <end position="407"/>
    </location>
</feature>
<evidence type="ECO:0000256" key="2">
    <source>
        <dbReference type="ARBA" id="ARBA00022679"/>
    </source>
</evidence>
<dbReference type="GO" id="GO:0016020">
    <property type="term" value="C:membrane"/>
    <property type="evidence" value="ECO:0007669"/>
    <property type="project" value="UniProtKB-SubCell"/>
</dbReference>
<feature type="transmembrane region" description="Helical" evidence="7">
    <location>
        <begin position="18"/>
        <end position="36"/>
    </location>
</feature>
<keyword evidence="5 7" id="KW-0472">Membrane</keyword>
<accession>A0A0C9Z3A8</accession>
<evidence type="ECO:0000313" key="8">
    <source>
        <dbReference type="EMBL" id="KIK20719.1"/>
    </source>
</evidence>
<keyword evidence="4 7" id="KW-1133">Transmembrane helix</keyword>
<feature type="transmembrane region" description="Helical" evidence="7">
    <location>
        <begin position="219"/>
        <end position="237"/>
    </location>
</feature>
<evidence type="ECO:0000256" key="6">
    <source>
        <dbReference type="ARBA" id="ARBA00023315"/>
    </source>
</evidence>
<feature type="transmembrane region" description="Helical" evidence="7">
    <location>
        <begin position="463"/>
        <end position="482"/>
    </location>
</feature>
<feature type="transmembrane region" description="Helical" evidence="7">
    <location>
        <begin position="351"/>
        <end position="368"/>
    </location>
</feature>
<dbReference type="OrthoDB" id="286734at2759"/>
<dbReference type="STRING" id="765257.A0A0C9Z3A8"/>
<evidence type="ECO:0000256" key="3">
    <source>
        <dbReference type="ARBA" id="ARBA00022692"/>
    </source>
</evidence>
<keyword evidence="3 7" id="KW-0812">Transmembrane</keyword>
<dbReference type="Pfam" id="PF03062">
    <property type="entry name" value="MBOAT"/>
    <property type="match status" value="1"/>
</dbReference>
<dbReference type="GO" id="GO:0047184">
    <property type="term" value="F:1-acylglycerophosphocholine O-acyltransferase activity"/>
    <property type="evidence" value="ECO:0007669"/>
    <property type="project" value="TreeGrafter"/>
</dbReference>
<keyword evidence="9" id="KW-1185">Reference proteome</keyword>
<keyword evidence="6" id="KW-0012">Acyltransferase</keyword>
<dbReference type="InterPro" id="IPR049941">
    <property type="entry name" value="LPLAT_7/PORCN-like"/>
</dbReference>
<evidence type="ECO:0000256" key="7">
    <source>
        <dbReference type="SAM" id="Phobius"/>
    </source>
</evidence>
<feature type="transmembrane region" description="Helical" evidence="7">
    <location>
        <begin position="428"/>
        <end position="451"/>
    </location>
</feature>
<evidence type="ECO:0008006" key="10">
    <source>
        <dbReference type="Google" id="ProtNLM"/>
    </source>
</evidence>
<feature type="transmembrane region" description="Helical" evidence="7">
    <location>
        <begin position="48"/>
        <end position="69"/>
    </location>
</feature>
<dbReference type="InterPro" id="IPR004299">
    <property type="entry name" value="MBOAT_fam"/>
</dbReference>
<dbReference type="GO" id="GO:0005783">
    <property type="term" value="C:endoplasmic reticulum"/>
    <property type="evidence" value="ECO:0007669"/>
    <property type="project" value="TreeGrafter"/>
</dbReference>
<feature type="transmembrane region" description="Helical" evidence="7">
    <location>
        <begin position="89"/>
        <end position="108"/>
    </location>
</feature>
<dbReference type="GO" id="GO:0046474">
    <property type="term" value="P:glycerophospholipid biosynthetic process"/>
    <property type="evidence" value="ECO:0007669"/>
    <property type="project" value="TreeGrafter"/>
</dbReference>
<evidence type="ECO:0000313" key="9">
    <source>
        <dbReference type="Proteomes" id="UP000054018"/>
    </source>
</evidence>
<dbReference type="GO" id="GO:0030258">
    <property type="term" value="P:lipid modification"/>
    <property type="evidence" value="ECO:0007669"/>
    <property type="project" value="TreeGrafter"/>
</dbReference>
<comment type="subcellular location">
    <subcellularLocation>
        <location evidence="1">Membrane</location>
        <topology evidence="1">Multi-pass membrane protein</topology>
    </subcellularLocation>
</comment>
<dbReference type="PANTHER" id="PTHR13906:SF4">
    <property type="entry name" value="LYSOPHOSPHOLIPID ACYLTRANSFERASE 6"/>
    <property type="match status" value="1"/>
</dbReference>